<keyword evidence="9" id="KW-0418">Kinase</keyword>
<dbReference type="InterPro" id="IPR036890">
    <property type="entry name" value="HATPase_C_sf"/>
</dbReference>
<protein>
    <recommendedName>
        <fullName evidence="15">Sensory/regulatory protein RpfC</fullName>
        <ecNumber evidence="3">2.7.13.3</ecNumber>
    </recommendedName>
</protein>
<evidence type="ECO:0000256" key="9">
    <source>
        <dbReference type="ARBA" id="ARBA00022777"/>
    </source>
</evidence>
<keyword evidence="6" id="KW-0808">Transferase</keyword>
<name>A0A558BUF3_9BACT</name>
<proteinExistence type="predicted"/>
<evidence type="ECO:0000259" key="19">
    <source>
        <dbReference type="PROSITE" id="PS50109"/>
    </source>
</evidence>
<feature type="region of interest" description="Disordered" evidence="18">
    <location>
        <begin position="1"/>
        <end position="20"/>
    </location>
</feature>
<reference evidence="22 23" key="1">
    <citation type="submission" date="2019-07" db="EMBL/GenBank/DDBJ databases">
        <title>Hymenobacter sp. straun FUR1 Genome sequencing and assembly.</title>
        <authorList>
            <person name="Chhetri G."/>
        </authorList>
    </citation>
    <scope>NUCLEOTIDE SEQUENCE [LARGE SCALE GENOMIC DNA]</scope>
    <source>
        <strain evidence="22 23">Fur1</strain>
    </source>
</reference>
<keyword evidence="11" id="KW-1133">Transmembrane helix</keyword>
<dbReference type="CDD" id="cd16922">
    <property type="entry name" value="HATPase_EvgS-ArcB-TorS-like"/>
    <property type="match status" value="1"/>
</dbReference>
<keyword evidence="17" id="KW-0175">Coiled coil</keyword>
<dbReference type="EMBL" id="VMRJ01000003">
    <property type="protein sequence ID" value="TVT40119.1"/>
    <property type="molecule type" value="Genomic_DNA"/>
</dbReference>
<dbReference type="PRINTS" id="PR00344">
    <property type="entry name" value="BCTRLSENSOR"/>
</dbReference>
<dbReference type="Gene3D" id="1.10.287.130">
    <property type="match status" value="1"/>
</dbReference>
<dbReference type="InterPro" id="IPR011006">
    <property type="entry name" value="CheY-like_superfamily"/>
</dbReference>
<organism evidence="22 23">
    <name type="scientific">Hymenobacter setariae</name>
    <dbReference type="NCBI Taxonomy" id="2594794"/>
    <lineage>
        <taxon>Bacteria</taxon>
        <taxon>Pseudomonadati</taxon>
        <taxon>Bacteroidota</taxon>
        <taxon>Cytophagia</taxon>
        <taxon>Cytophagales</taxon>
        <taxon>Hymenobacteraceae</taxon>
        <taxon>Hymenobacter</taxon>
    </lineage>
</organism>
<dbReference type="InterPro" id="IPR003661">
    <property type="entry name" value="HisK_dim/P_dom"/>
</dbReference>
<dbReference type="Pfam" id="PF08448">
    <property type="entry name" value="PAS_4"/>
    <property type="match status" value="1"/>
</dbReference>
<dbReference type="InterPro" id="IPR036097">
    <property type="entry name" value="HisK_dim/P_sf"/>
</dbReference>
<evidence type="ECO:0000256" key="6">
    <source>
        <dbReference type="ARBA" id="ARBA00022679"/>
    </source>
</evidence>
<feature type="domain" description="Response regulatory" evidence="20">
    <location>
        <begin position="733"/>
        <end position="848"/>
    </location>
</feature>
<dbReference type="InterPro" id="IPR004358">
    <property type="entry name" value="Sig_transdc_His_kin-like_C"/>
</dbReference>
<accession>A0A558BUF3</accession>
<dbReference type="Proteomes" id="UP000317624">
    <property type="component" value="Unassembled WGS sequence"/>
</dbReference>
<dbReference type="RefSeq" id="WP_144847696.1">
    <property type="nucleotide sequence ID" value="NZ_VMRJ01000003.1"/>
</dbReference>
<dbReference type="PROSITE" id="PS50109">
    <property type="entry name" value="HIS_KIN"/>
    <property type="match status" value="1"/>
</dbReference>
<dbReference type="SUPFAM" id="SSF55785">
    <property type="entry name" value="PYP-like sensor domain (PAS domain)"/>
    <property type="match status" value="2"/>
</dbReference>
<dbReference type="OrthoDB" id="9757990at2"/>
<dbReference type="Gene3D" id="3.40.50.2300">
    <property type="match status" value="1"/>
</dbReference>
<evidence type="ECO:0000256" key="7">
    <source>
        <dbReference type="ARBA" id="ARBA00022692"/>
    </source>
</evidence>
<dbReference type="SUPFAM" id="SSF47226">
    <property type="entry name" value="Histidine-containing phosphotransfer domain, HPT domain"/>
    <property type="match status" value="1"/>
</dbReference>
<evidence type="ECO:0000256" key="10">
    <source>
        <dbReference type="ARBA" id="ARBA00022840"/>
    </source>
</evidence>
<feature type="coiled-coil region" evidence="17">
    <location>
        <begin position="24"/>
        <end position="58"/>
    </location>
</feature>
<dbReference type="Gene3D" id="1.20.120.160">
    <property type="entry name" value="HPT domain"/>
    <property type="match status" value="1"/>
</dbReference>
<dbReference type="SMART" id="SM00387">
    <property type="entry name" value="HATPase_c"/>
    <property type="match status" value="1"/>
</dbReference>
<dbReference type="PANTHER" id="PTHR45339:SF1">
    <property type="entry name" value="HYBRID SIGNAL TRANSDUCTION HISTIDINE KINASE J"/>
    <property type="match status" value="1"/>
</dbReference>
<evidence type="ECO:0000256" key="18">
    <source>
        <dbReference type="SAM" id="MobiDB-lite"/>
    </source>
</evidence>
<dbReference type="GO" id="GO:0005886">
    <property type="term" value="C:plasma membrane"/>
    <property type="evidence" value="ECO:0007669"/>
    <property type="project" value="UniProtKB-SubCell"/>
</dbReference>
<evidence type="ECO:0000256" key="17">
    <source>
        <dbReference type="SAM" id="Coils"/>
    </source>
</evidence>
<dbReference type="Pfam" id="PF00072">
    <property type="entry name" value="Response_reg"/>
    <property type="match status" value="1"/>
</dbReference>
<evidence type="ECO:0000256" key="15">
    <source>
        <dbReference type="ARBA" id="ARBA00068150"/>
    </source>
</evidence>
<dbReference type="SMART" id="SM00388">
    <property type="entry name" value="HisKA"/>
    <property type="match status" value="1"/>
</dbReference>
<dbReference type="EC" id="2.7.13.3" evidence="3"/>
<dbReference type="SUPFAM" id="SSF55874">
    <property type="entry name" value="ATPase domain of HSP90 chaperone/DNA topoisomerase II/histidine kinase"/>
    <property type="match status" value="1"/>
</dbReference>
<dbReference type="Pfam" id="PF00512">
    <property type="entry name" value="HisKA"/>
    <property type="match status" value="1"/>
</dbReference>
<evidence type="ECO:0000256" key="12">
    <source>
        <dbReference type="ARBA" id="ARBA00023012"/>
    </source>
</evidence>
<dbReference type="GO" id="GO:0005524">
    <property type="term" value="F:ATP binding"/>
    <property type="evidence" value="ECO:0007669"/>
    <property type="project" value="UniProtKB-KW"/>
</dbReference>
<keyword evidence="23" id="KW-1185">Reference proteome</keyword>
<dbReference type="SUPFAM" id="SSF47384">
    <property type="entry name" value="Homodimeric domain of signal transducing histidine kinase"/>
    <property type="match status" value="1"/>
</dbReference>
<keyword evidence="4" id="KW-1003">Cell membrane</keyword>
<dbReference type="InterPro" id="IPR000700">
    <property type="entry name" value="PAS-assoc_C"/>
</dbReference>
<evidence type="ECO:0000313" key="23">
    <source>
        <dbReference type="Proteomes" id="UP000317624"/>
    </source>
</evidence>
<keyword evidence="8" id="KW-0547">Nucleotide-binding</keyword>
<comment type="subunit">
    <text evidence="14">At low DSF concentrations, interacts with RpfF.</text>
</comment>
<dbReference type="InterPro" id="IPR005467">
    <property type="entry name" value="His_kinase_dom"/>
</dbReference>
<dbReference type="InterPro" id="IPR035965">
    <property type="entry name" value="PAS-like_dom_sf"/>
</dbReference>
<dbReference type="InterPro" id="IPR001789">
    <property type="entry name" value="Sig_transdc_resp-reg_receiver"/>
</dbReference>
<evidence type="ECO:0000256" key="5">
    <source>
        <dbReference type="ARBA" id="ARBA00022553"/>
    </source>
</evidence>
<dbReference type="SMART" id="SM00448">
    <property type="entry name" value="REC"/>
    <property type="match status" value="1"/>
</dbReference>
<evidence type="ECO:0000256" key="8">
    <source>
        <dbReference type="ARBA" id="ARBA00022741"/>
    </source>
</evidence>
<dbReference type="FunFam" id="3.30.565.10:FF:000010">
    <property type="entry name" value="Sensor histidine kinase RcsC"/>
    <property type="match status" value="1"/>
</dbReference>
<evidence type="ECO:0000256" key="4">
    <source>
        <dbReference type="ARBA" id="ARBA00022475"/>
    </source>
</evidence>
<dbReference type="InterPro" id="IPR036641">
    <property type="entry name" value="HPT_dom_sf"/>
</dbReference>
<dbReference type="Gene3D" id="3.30.565.10">
    <property type="entry name" value="Histidine kinase-like ATPase, C-terminal domain"/>
    <property type="match status" value="1"/>
</dbReference>
<dbReference type="CDD" id="cd00082">
    <property type="entry name" value="HisKA"/>
    <property type="match status" value="1"/>
</dbReference>
<keyword evidence="10" id="KW-0067">ATP-binding</keyword>
<evidence type="ECO:0000313" key="22">
    <source>
        <dbReference type="EMBL" id="TVT40119.1"/>
    </source>
</evidence>
<keyword evidence="12" id="KW-0902">Two-component regulatory system</keyword>
<keyword evidence="13" id="KW-0472">Membrane</keyword>
<evidence type="ECO:0000256" key="14">
    <source>
        <dbReference type="ARBA" id="ARBA00064003"/>
    </source>
</evidence>
<evidence type="ECO:0000256" key="2">
    <source>
        <dbReference type="ARBA" id="ARBA00004651"/>
    </source>
</evidence>
<dbReference type="SUPFAM" id="SSF52172">
    <property type="entry name" value="CheY-like"/>
    <property type="match status" value="1"/>
</dbReference>
<dbReference type="Gene3D" id="3.30.450.20">
    <property type="entry name" value="PAS domain"/>
    <property type="match status" value="2"/>
</dbReference>
<comment type="caution">
    <text evidence="22">The sequence shown here is derived from an EMBL/GenBank/DDBJ whole genome shotgun (WGS) entry which is preliminary data.</text>
</comment>
<feature type="domain" description="Histidine kinase" evidence="19">
    <location>
        <begin position="481"/>
        <end position="708"/>
    </location>
</feature>
<evidence type="ECO:0000256" key="3">
    <source>
        <dbReference type="ARBA" id="ARBA00012438"/>
    </source>
</evidence>
<dbReference type="PROSITE" id="PS50110">
    <property type="entry name" value="RESPONSE_REGULATORY"/>
    <property type="match status" value="1"/>
</dbReference>
<evidence type="ECO:0000256" key="11">
    <source>
        <dbReference type="ARBA" id="ARBA00022989"/>
    </source>
</evidence>
<dbReference type="AlphaFoldDB" id="A0A558BUF3"/>
<dbReference type="GO" id="GO:0000155">
    <property type="term" value="F:phosphorelay sensor kinase activity"/>
    <property type="evidence" value="ECO:0007669"/>
    <property type="project" value="InterPro"/>
</dbReference>
<keyword evidence="5 16" id="KW-0597">Phosphoprotein</keyword>
<feature type="modified residue" description="4-aspartylphosphate" evidence="16">
    <location>
        <position position="782"/>
    </location>
</feature>
<evidence type="ECO:0000256" key="16">
    <source>
        <dbReference type="PROSITE-ProRule" id="PRU00169"/>
    </source>
</evidence>
<evidence type="ECO:0000256" key="13">
    <source>
        <dbReference type="ARBA" id="ARBA00023136"/>
    </source>
</evidence>
<feature type="domain" description="PAC" evidence="21">
    <location>
        <begin position="283"/>
        <end position="334"/>
    </location>
</feature>
<dbReference type="PANTHER" id="PTHR45339">
    <property type="entry name" value="HYBRID SIGNAL TRANSDUCTION HISTIDINE KINASE J"/>
    <property type="match status" value="1"/>
</dbReference>
<evidence type="ECO:0000259" key="21">
    <source>
        <dbReference type="PROSITE" id="PS50113"/>
    </source>
</evidence>
<comment type="subcellular location">
    <subcellularLocation>
        <location evidence="2">Cell membrane</location>
        <topology evidence="2">Multi-pass membrane protein</topology>
    </subcellularLocation>
</comment>
<comment type="catalytic activity">
    <reaction evidence="1">
        <text>ATP + protein L-histidine = ADP + protein N-phospho-L-histidine.</text>
        <dbReference type="EC" id="2.7.13.3"/>
    </reaction>
</comment>
<feature type="domain" description="PAC" evidence="21">
    <location>
        <begin position="412"/>
        <end position="463"/>
    </location>
</feature>
<gene>
    <name evidence="22" type="ORF">FNT36_11510</name>
</gene>
<dbReference type="PROSITE" id="PS50113">
    <property type="entry name" value="PAC"/>
    <property type="match status" value="2"/>
</dbReference>
<evidence type="ECO:0000259" key="20">
    <source>
        <dbReference type="PROSITE" id="PS50110"/>
    </source>
</evidence>
<dbReference type="InterPro" id="IPR013656">
    <property type="entry name" value="PAS_4"/>
</dbReference>
<evidence type="ECO:0000256" key="1">
    <source>
        <dbReference type="ARBA" id="ARBA00000085"/>
    </source>
</evidence>
<dbReference type="InterPro" id="IPR003594">
    <property type="entry name" value="HATPase_dom"/>
</dbReference>
<dbReference type="CDD" id="cd17546">
    <property type="entry name" value="REC_hyHK_CKI1_RcsC-like"/>
    <property type="match status" value="1"/>
</dbReference>
<dbReference type="Pfam" id="PF02518">
    <property type="entry name" value="HATPase_c"/>
    <property type="match status" value="1"/>
</dbReference>
<keyword evidence="7" id="KW-0812">Transmembrane</keyword>
<dbReference type="FunFam" id="1.10.287.130:FF:000002">
    <property type="entry name" value="Two-component osmosensing histidine kinase"/>
    <property type="match status" value="1"/>
</dbReference>
<sequence length="994" mass="110240">MSIDSGTVIPAALPTPPDEEHARQAYAELQLAELQQALAQAQAQVAFQNNRYRALLEQLPPGSGPPHPSSQVLCYPMYNPEAAGPVVPAPGPSLASSSAHMPLLTRLLEQNPNPVLLLTATGETRYANAAAQALGPALRHESQPNGYLLPLVRKALRTGSAQQQEIALADRWYLLQAVPGPGETCATLYLTDCTSVYCAEQRLAEQREFYETILHELPIDVAALDAERRYRFANASEVPDPVVREWMIGKTNQAACTHRQLPEELAAERDRRFDLAVQQRSEVQWEELLMTPTGTQRILRQLRPVYGPGGELRLLVSMGLNVTERYQAEKQLVEQRAFYEFIFNQLPCDIGIFDAQFRYLFVNERGISDPAVRDWVIGRDNFEYFARTGRPRSMAEERHARFEQAVRERRLVTYAESFTRPEGTRHLMRFLQPVFHADGSLYLLLGYGHDITEQVLAEQALTQAKLVAEESVRVKETFLANMSHEIRTPMNAILGMSQLLAKTPLSPTQLNYQQAIATSADNLLVIINDVLDLSKLEMGKLTLETIGFAPTELLSQIEQTLHFKAAEKGLSLVMELGAQVPPVLLGDPYRIRQVLLNLAGNALKFTEKGNVTITCALQAADFNGSHGMVSVEFRVSDTGIGIEPEYLETIFHEFSQADSSVSRKFGGTGLGLSICRNLVELMGSEIKVASRKHKGTTTRFTLRLPVGAAHDLPQPEHPTAEAAILREHLRHKHVLLVEDNLFNRQIAKSFLAQADVQVTEAEHGSRAVELVRRQDFDLILMDVQMPVMDGYAATAVLRQQLGITTPIIALTANAINGEREKCLAAGMNGYLAKPFQEAQLLHVLSDWLLPGEYAGSVMLPSLGGPERLAGNAPSLYCINDLLQAGQGDPEFVVFMLHTFLESCQEALQELHQGLREANLALLKGTAHMLKPSLQHLNAWQALPPVEKLNKWDGEFQPEPLQGLVKSVEGLLGEVMAQINLDLQEERVLTRTIAA</sequence>